<feature type="region of interest" description="Disordered" evidence="1">
    <location>
        <begin position="55"/>
        <end position="93"/>
    </location>
</feature>
<organism evidence="2 3">
    <name type="scientific">Asparagus officinalis</name>
    <name type="common">Garden asparagus</name>
    <dbReference type="NCBI Taxonomy" id="4686"/>
    <lineage>
        <taxon>Eukaryota</taxon>
        <taxon>Viridiplantae</taxon>
        <taxon>Streptophyta</taxon>
        <taxon>Embryophyta</taxon>
        <taxon>Tracheophyta</taxon>
        <taxon>Spermatophyta</taxon>
        <taxon>Magnoliopsida</taxon>
        <taxon>Liliopsida</taxon>
        <taxon>Asparagales</taxon>
        <taxon>Asparagaceae</taxon>
        <taxon>Asparagoideae</taxon>
        <taxon>Asparagus</taxon>
    </lineage>
</organism>
<evidence type="ECO:0000313" key="2">
    <source>
        <dbReference type="EMBL" id="ONK81157.1"/>
    </source>
</evidence>
<evidence type="ECO:0000256" key="1">
    <source>
        <dbReference type="SAM" id="MobiDB-lite"/>
    </source>
</evidence>
<name>A0A5P1FUQ6_ASPOF</name>
<reference evidence="3" key="1">
    <citation type="journal article" date="2017" name="Nat. Commun.">
        <title>The asparagus genome sheds light on the origin and evolution of a young Y chromosome.</title>
        <authorList>
            <person name="Harkess A."/>
            <person name="Zhou J."/>
            <person name="Xu C."/>
            <person name="Bowers J.E."/>
            <person name="Van der Hulst R."/>
            <person name="Ayyampalayam S."/>
            <person name="Mercati F."/>
            <person name="Riccardi P."/>
            <person name="McKain M.R."/>
            <person name="Kakrana A."/>
            <person name="Tang H."/>
            <person name="Ray J."/>
            <person name="Groenendijk J."/>
            <person name="Arikit S."/>
            <person name="Mathioni S.M."/>
            <person name="Nakano M."/>
            <person name="Shan H."/>
            <person name="Telgmann-Rauber A."/>
            <person name="Kanno A."/>
            <person name="Yue Z."/>
            <person name="Chen H."/>
            <person name="Li W."/>
            <person name="Chen Y."/>
            <person name="Xu X."/>
            <person name="Zhang Y."/>
            <person name="Luo S."/>
            <person name="Chen H."/>
            <person name="Gao J."/>
            <person name="Mao Z."/>
            <person name="Pires J.C."/>
            <person name="Luo M."/>
            <person name="Kudrna D."/>
            <person name="Wing R.A."/>
            <person name="Meyers B.C."/>
            <person name="Yi K."/>
            <person name="Kong H."/>
            <person name="Lavrijsen P."/>
            <person name="Sunseri F."/>
            <person name="Falavigna A."/>
            <person name="Ye Y."/>
            <person name="Leebens-Mack J.H."/>
            <person name="Chen G."/>
        </authorList>
    </citation>
    <scope>NUCLEOTIDE SEQUENCE [LARGE SCALE GENOMIC DNA]</scope>
    <source>
        <strain evidence="3">cv. DH0086</strain>
    </source>
</reference>
<keyword evidence="3" id="KW-1185">Reference proteome</keyword>
<evidence type="ECO:0000313" key="3">
    <source>
        <dbReference type="Proteomes" id="UP000243459"/>
    </source>
</evidence>
<protein>
    <submittedName>
        <fullName evidence="2">Uncharacterized protein</fullName>
    </submittedName>
</protein>
<dbReference type="AlphaFoldDB" id="A0A5P1FUQ6"/>
<accession>A0A5P1FUQ6</accession>
<dbReference type="Proteomes" id="UP000243459">
    <property type="component" value="Chromosome 1"/>
</dbReference>
<proteinExistence type="predicted"/>
<gene>
    <name evidence="2" type="ORF">A4U43_C01F25890</name>
</gene>
<dbReference type="EMBL" id="CM007381">
    <property type="protein sequence ID" value="ONK81157.1"/>
    <property type="molecule type" value="Genomic_DNA"/>
</dbReference>
<sequence length="138" mass="14961">MEVTLACKAEVNYLMQQFSSELKTYPNIFTYLSQVNNYLDALNEVERLGGGLPLVAEEENREDEAGFGGQSEEGSDDYCEVSWSPNEDHDLSPKSDTPLIFELACIVGTSKAFPGSIPTLPLNPALVLDPSSVPGASQ</sequence>
<dbReference type="Gramene" id="ONK81157">
    <property type="protein sequence ID" value="ONK81157"/>
    <property type="gene ID" value="A4U43_C01F25890"/>
</dbReference>